<evidence type="ECO:0000313" key="2">
    <source>
        <dbReference type="EMBL" id="BDP41215.1"/>
    </source>
</evidence>
<dbReference type="InterPro" id="IPR016032">
    <property type="entry name" value="Sig_transdc_resp-reg_C-effctor"/>
</dbReference>
<evidence type="ECO:0000313" key="3">
    <source>
        <dbReference type="Proteomes" id="UP001064971"/>
    </source>
</evidence>
<dbReference type="EMBL" id="AP026560">
    <property type="protein sequence ID" value="BDP41215.1"/>
    <property type="molecule type" value="Genomic_DNA"/>
</dbReference>
<proteinExistence type="predicted"/>
<dbReference type="Gene3D" id="1.10.10.10">
    <property type="entry name" value="Winged helix-like DNA-binding domain superfamily/Winged helix DNA-binding domain"/>
    <property type="match status" value="1"/>
</dbReference>
<dbReference type="SMART" id="SM00421">
    <property type="entry name" value="HTH_LUXR"/>
    <property type="match status" value="1"/>
</dbReference>
<evidence type="ECO:0000259" key="1">
    <source>
        <dbReference type="SMART" id="SM00421"/>
    </source>
</evidence>
<accession>A0ABN6RCX1</accession>
<dbReference type="SUPFAM" id="SSF46894">
    <property type="entry name" value="C-terminal effector domain of the bipartite response regulators"/>
    <property type="match status" value="1"/>
</dbReference>
<organism evidence="2 3">
    <name type="scientific">Deinococcus aetherius</name>
    <dbReference type="NCBI Taxonomy" id="200252"/>
    <lineage>
        <taxon>Bacteria</taxon>
        <taxon>Thermotogati</taxon>
        <taxon>Deinococcota</taxon>
        <taxon>Deinococci</taxon>
        <taxon>Deinococcales</taxon>
        <taxon>Deinococcaceae</taxon>
        <taxon>Deinococcus</taxon>
    </lineage>
</organism>
<dbReference type="InterPro" id="IPR000792">
    <property type="entry name" value="Tscrpt_reg_LuxR_C"/>
</dbReference>
<feature type="domain" description="HTH luxR-type" evidence="1">
    <location>
        <begin position="343"/>
        <end position="400"/>
    </location>
</feature>
<dbReference type="Proteomes" id="UP001064971">
    <property type="component" value="Chromosome"/>
</dbReference>
<gene>
    <name evidence="2" type="ORF">DAETH_11840</name>
</gene>
<dbReference type="InterPro" id="IPR036388">
    <property type="entry name" value="WH-like_DNA-bd_sf"/>
</dbReference>
<protein>
    <recommendedName>
        <fullName evidence="1">HTH luxR-type domain-containing protein</fullName>
    </recommendedName>
</protein>
<reference evidence="2" key="1">
    <citation type="submission" date="2022-07" db="EMBL/GenBank/DDBJ databases">
        <title>Complete Genome Sequence of the Radioresistant Bacterium Deinococcus aetherius ST0316, Isolated from the Air Dust collected in Lower Stratosphere above Japan.</title>
        <authorList>
            <person name="Satoh K."/>
            <person name="Hagiwara K."/>
            <person name="Katsumata K."/>
            <person name="Kubo A."/>
            <person name="Yokobori S."/>
            <person name="Yamagishi A."/>
            <person name="Oono Y."/>
            <person name="Narumi I."/>
        </authorList>
    </citation>
    <scope>NUCLEOTIDE SEQUENCE</scope>
    <source>
        <strain evidence="2">ST0316</strain>
    </source>
</reference>
<name>A0ABN6RCX1_9DEIO</name>
<sequence>MWAPGEPENAEHEVQVMTRLSEQATVALTAALYWAATDPHLFPAFVEALCAHHGASKAYLHHVVKQPGLSWYESSRQGIDAPGESFSIGVNHPRETQREYMARWVDQDGFTNAILARGLTQGPLVFDRRETCPDAEFERSAFHHEFARHHELFHLIGGAGFSLDSPAGFFVLIGRPRSLGAFPAWDVQALSLLLPHLGRAQAIHRQLWNLRRERDTRALALDTLDRPCLAVDAALRVEWMNIAAEGLLRGPGGLSVKGGQVRAEVAWQHEQLREAVRRTALLGRGISAQAGSTLAITRPAPAGPLRVTVMPLPGAGEDCMGVLLWLEDPDQVRPMPLEVLRQRYGLTAAEARVAVRLSQGDSVEEIAAGSQVSLGTVRNQLKQVFAKTDTHRQAQVVQLVLSLAAALPDRR</sequence>
<keyword evidence="3" id="KW-1185">Reference proteome</keyword>